<feature type="domain" description="Aldehyde dehydrogenase" evidence="8">
    <location>
        <begin position="316"/>
        <end position="405"/>
    </location>
</feature>
<reference evidence="9" key="1">
    <citation type="submission" date="2017-02" db="EMBL/GenBank/DDBJ databases">
        <title>Delving into the versatile metabolic prowess of the omnipresent phylum Bacteroidetes.</title>
        <authorList>
            <person name="Nobu M.K."/>
            <person name="Mei R."/>
            <person name="Narihiro T."/>
            <person name="Kuroda K."/>
            <person name="Liu W.-T."/>
        </authorList>
    </citation>
    <scope>NUCLEOTIDE SEQUENCE</scope>
    <source>
        <strain evidence="9">ADurb.Bin276</strain>
    </source>
</reference>
<dbReference type="InterPro" id="IPR020593">
    <property type="entry name" value="G-glutamylP_reductase_CS"/>
</dbReference>
<dbReference type="EC" id="1.2.1.41" evidence="7"/>
<comment type="function">
    <text evidence="7">Catalyzes the NADPH-dependent reduction of L-glutamate 5-phosphate into L-glutamate 5-semialdehyde and phosphate. The product spontaneously undergoes cyclization to form 1-pyrroline-5-carboxylate.</text>
</comment>
<dbReference type="Gene3D" id="3.40.309.10">
    <property type="entry name" value="Aldehyde Dehydrogenase, Chain A, domain 2"/>
    <property type="match status" value="1"/>
</dbReference>
<gene>
    <name evidence="7 9" type="primary">proA</name>
    <name evidence="9" type="ORF">BWY41_01179</name>
</gene>
<protein>
    <recommendedName>
        <fullName evidence="7">Gamma-glutamyl phosphate reductase</fullName>
        <shortName evidence="7">GPR</shortName>
        <ecNumber evidence="7">1.2.1.41</ecNumber>
    </recommendedName>
    <alternativeName>
        <fullName evidence="7">Glutamate-5-semialdehyde dehydrogenase</fullName>
    </alternativeName>
    <alternativeName>
        <fullName evidence="7">Glutamyl-gamma-semialdehyde dehydrogenase</fullName>
        <shortName evidence="7">GSA dehydrogenase</shortName>
    </alternativeName>
</protein>
<dbReference type="CDD" id="cd07079">
    <property type="entry name" value="ALDH_F18-19_ProA-GPR"/>
    <property type="match status" value="1"/>
</dbReference>
<feature type="domain" description="Aldehyde dehydrogenase" evidence="8">
    <location>
        <begin position="2"/>
        <end position="283"/>
    </location>
</feature>
<keyword evidence="5 7" id="KW-0560">Oxidoreductase</keyword>
<dbReference type="InterPro" id="IPR015590">
    <property type="entry name" value="Aldehyde_DH_dom"/>
</dbReference>
<dbReference type="PROSITE" id="PS01223">
    <property type="entry name" value="PROA"/>
    <property type="match status" value="1"/>
</dbReference>
<dbReference type="NCBIfam" id="TIGR00407">
    <property type="entry name" value="proA"/>
    <property type="match status" value="1"/>
</dbReference>
<evidence type="ECO:0000256" key="6">
    <source>
        <dbReference type="ARBA" id="ARBA00049024"/>
    </source>
</evidence>
<evidence type="ECO:0000256" key="5">
    <source>
        <dbReference type="ARBA" id="ARBA00023002"/>
    </source>
</evidence>
<evidence type="ECO:0000256" key="7">
    <source>
        <dbReference type="HAMAP-Rule" id="MF_00412"/>
    </source>
</evidence>
<dbReference type="InterPro" id="IPR000965">
    <property type="entry name" value="GPR_dom"/>
</dbReference>
<accession>A0A1V5SVJ2</accession>
<dbReference type="FunFam" id="3.40.309.10:FF:000006">
    <property type="entry name" value="Gamma-glutamyl phosphate reductase"/>
    <property type="match status" value="1"/>
</dbReference>
<name>A0A1V5SVJ2_9BACT</name>
<dbReference type="PANTHER" id="PTHR11063">
    <property type="entry name" value="GLUTAMATE SEMIALDEHYDE DEHYDROGENASE"/>
    <property type="match status" value="1"/>
</dbReference>
<comment type="pathway">
    <text evidence="1 7">Amino-acid biosynthesis; L-proline biosynthesis; L-glutamate 5-semialdehyde from L-glutamate: step 2/2.</text>
</comment>
<dbReference type="InterPro" id="IPR012134">
    <property type="entry name" value="Glu-5-SA_DH"/>
</dbReference>
<evidence type="ECO:0000256" key="2">
    <source>
        <dbReference type="ARBA" id="ARBA00022605"/>
    </source>
</evidence>
<dbReference type="GO" id="GO:0055129">
    <property type="term" value="P:L-proline biosynthetic process"/>
    <property type="evidence" value="ECO:0007669"/>
    <property type="project" value="UniProtKB-UniRule"/>
</dbReference>
<dbReference type="InterPro" id="IPR016162">
    <property type="entry name" value="Ald_DH_N"/>
</dbReference>
<dbReference type="InterPro" id="IPR016161">
    <property type="entry name" value="Ald_DH/histidinol_DH"/>
</dbReference>
<comment type="subcellular location">
    <subcellularLocation>
        <location evidence="7">Cytoplasm</location>
    </subcellularLocation>
</comment>
<dbReference type="GO" id="GO:0050661">
    <property type="term" value="F:NADP binding"/>
    <property type="evidence" value="ECO:0007669"/>
    <property type="project" value="InterPro"/>
</dbReference>
<dbReference type="NCBIfam" id="NF001221">
    <property type="entry name" value="PRK00197.1"/>
    <property type="match status" value="1"/>
</dbReference>
<dbReference type="Pfam" id="PF00171">
    <property type="entry name" value="Aldedh"/>
    <property type="match status" value="2"/>
</dbReference>
<dbReference type="PIRSF" id="PIRSF000151">
    <property type="entry name" value="GPR"/>
    <property type="match status" value="1"/>
</dbReference>
<dbReference type="HAMAP" id="MF_00412">
    <property type="entry name" value="ProA"/>
    <property type="match status" value="1"/>
</dbReference>
<dbReference type="InterPro" id="IPR016163">
    <property type="entry name" value="Ald_DH_C"/>
</dbReference>
<dbReference type="EMBL" id="MWBQ01000084">
    <property type="protein sequence ID" value="OQA58002.1"/>
    <property type="molecule type" value="Genomic_DNA"/>
</dbReference>
<sequence length="417" mass="45802">MAEDMKVQVQKAKKAAQLLATVSTQKKNDFLGDLAQRLEGEQSRIEQENQKDVKIAVENNMKSGFIDRLILNKKRIQGMADGLRQVAALADPVGEVISGWKRPNGLMVTKVRVPLGVLAIIYEARPNVTIDSIGLGIKSGNSLVLRGSSSTLNSNRLLILLARESLRQYSLPEDSVQLIESTSHDDIAQLLALREYIDVAIPRGGAGLIHNVVTHSQVPVIETGVGNCHVYVDKEADLGMAERIVMNAKIQRPSVCNAVETLLIHQDIAKIFLPQVSMSLKKAGVEIRGCEQARQILPDLIPATEDDWKTEYLDLILAVKVVKTLNEAIEHINTYGTRHSESIITENYSNAKNFMEKVDSAAVYVNASTRFTDGEQFGLGAEIGISTQKIHARGPMGLQELTTIKYVVYGTGQIRNA</sequence>
<comment type="catalytic activity">
    <reaction evidence="6 7">
        <text>L-glutamate 5-semialdehyde + phosphate + NADP(+) = L-glutamyl 5-phosphate + NADPH + H(+)</text>
        <dbReference type="Rhea" id="RHEA:19541"/>
        <dbReference type="ChEBI" id="CHEBI:15378"/>
        <dbReference type="ChEBI" id="CHEBI:43474"/>
        <dbReference type="ChEBI" id="CHEBI:57783"/>
        <dbReference type="ChEBI" id="CHEBI:58066"/>
        <dbReference type="ChEBI" id="CHEBI:58274"/>
        <dbReference type="ChEBI" id="CHEBI:58349"/>
        <dbReference type="EC" id="1.2.1.41"/>
    </reaction>
</comment>
<dbReference type="SUPFAM" id="SSF53720">
    <property type="entry name" value="ALDH-like"/>
    <property type="match status" value="1"/>
</dbReference>
<organism evidence="9">
    <name type="scientific">Candidatus Atribacter allofermentans</name>
    <dbReference type="NCBI Taxonomy" id="1852833"/>
    <lineage>
        <taxon>Bacteria</taxon>
        <taxon>Pseudomonadati</taxon>
        <taxon>Atribacterota</taxon>
        <taxon>Atribacteria</taxon>
        <taxon>Atribacterales</taxon>
        <taxon>Atribacteraceae</taxon>
        <taxon>Atribacter</taxon>
    </lineage>
</organism>
<keyword evidence="2 7" id="KW-0028">Amino-acid biosynthesis</keyword>
<evidence type="ECO:0000313" key="9">
    <source>
        <dbReference type="EMBL" id="OQA58002.1"/>
    </source>
</evidence>
<keyword evidence="3 7" id="KW-0641">Proline biosynthesis</keyword>
<keyword evidence="7" id="KW-0963">Cytoplasm</keyword>
<dbReference type="AlphaFoldDB" id="A0A1V5SVJ2"/>
<evidence type="ECO:0000256" key="4">
    <source>
        <dbReference type="ARBA" id="ARBA00022857"/>
    </source>
</evidence>
<dbReference type="PANTHER" id="PTHR11063:SF8">
    <property type="entry name" value="DELTA-1-PYRROLINE-5-CARBOXYLATE SYNTHASE"/>
    <property type="match status" value="1"/>
</dbReference>
<dbReference type="Gene3D" id="3.40.605.10">
    <property type="entry name" value="Aldehyde Dehydrogenase, Chain A, domain 1"/>
    <property type="match status" value="1"/>
</dbReference>
<dbReference type="Proteomes" id="UP000485569">
    <property type="component" value="Unassembled WGS sequence"/>
</dbReference>
<comment type="caution">
    <text evidence="9">The sequence shown here is derived from an EMBL/GenBank/DDBJ whole genome shotgun (WGS) entry which is preliminary data.</text>
</comment>
<dbReference type="GO" id="GO:0004350">
    <property type="term" value="F:glutamate-5-semialdehyde dehydrogenase activity"/>
    <property type="evidence" value="ECO:0007669"/>
    <property type="project" value="UniProtKB-UniRule"/>
</dbReference>
<proteinExistence type="inferred from homology"/>
<evidence type="ECO:0000259" key="8">
    <source>
        <dbReference type="Pfam" id="PF00171"/>
    </source>
</evidence>
<evidence type="ECO:0000256" key="1">
    <source>
        <dbReference type="ARBA" id="ARBA00004985"/>
    </source>
</evidence>
<evidence type="ECO:0000256" key="3">
    <source>
        <dbReference type="ARBA" id="ARBA00022650"/>
    </source>
</evidence>
<keyword evidence="4 7" id="KW-0521">NADP</keyword>
<dbReference type="UniPathway" id="UPA00098">
    <property type="reaction ID" value="UER00360"/>
</dbReference>
<dbReference type="GO" id="GO:0005737">
    <property type="term" value="C:cytoplasm"/>
    <property type="evidence" value="ECO:0007669"/>
    <property type="project" value="UniProtKB-SubCell"/>
</dbReference>
<comment type="similarity">
    <text evidence="7">Belongs to the gamma-glutamyl phosphate reductase family.</text>
</comment>